<organism evidence="1 2">
    <name type="scientific">Caenorhabditis japonica</name>
    <dbReference type="NCBI Taxonomy" id="281687"/>
    <lineage>
        <taxon>Eukaryota</taxon>
        <taxon>Metazoa</taxon>
        <taxon>Ecdysozoa</taxon>
        <taxon>Nematoda</taxon>
        <taxon>Chromadorea</taxon>
        <taxon>Rhabditida</taxon>
        <taxon>Rhabditina</taxon>
        <taxon>Rhabditomorpha</taxon>
        <taxon>Rhabditoidea</taxon>
        <taxon>Rhabditidae</taxon>
        <taxon>Peloderinae</taxon>
        <taxon>Caenorhabditis</taxon>
    </lineage>
</organism>
<dbReference type="EnsemblMetazoa" id="CJA08456.1">
    <property type="protein sequence ID" value="CJA08456.1"/>
    <property type="gene ID" value="WBGene00127656"/>
</dbReference>
<dbReference type="InterPro" id="IPR005312">
    <property type="entry name" value="DUF1759"/>
</dbReference>
<accession>A0A8R1HTK1</accession>
<reference evidence="2" key="1">
    <citation type="submission" date="2010-08" db="EMBL/GenBank/DDBJ databases">
        <authorList>
            <consortium name="Caenorhabditis japonica Sequencing Consortium"/>
            <person name="Wilson R.K."/>
        </authorList>
    </citation>
    <scope>NUCLEOTIDE SEQUENCE [LARGE SCALE GENOMIC DNA]</scope>
    <source>
        <strain evidence="2">DF5081</strain>
    </source>
</reference>
<dbReference type="Proteomes" id="UP000005237">
    <property type="component" value="Unassembled WGS sequence"/>
</dbReference>
<dbReference type="AlphaFoldDB" id="A0A8R1HTK1"/>
<evidence type="ECO:0000313" key="2">
    <source>
        <dbReference type="Proteomes" id="UP000005237"/>
    </source>
</evidence>
<sequence>MAPKDKSPSGHLRNEIGLAKQRLIGALDDAADISKEDQLNDLTLESLYDEIVEVCNVAHIIRTECNRLGKMYSRWNLMINDDPAEKIVYEDYLQRVGDFHKTISQGTEMLAPLQSLYNKAVGLHKNRILLPLTTHTSMIWIHQVCNLWILLIENHNKLNLLLFLGLIPLMPLQSFKLYPLFKAFPTFKLFNIFRRWKQCRLMSLPTISLTTCAGDHVQFLSFMELFNSLVDSRPIAPVAKLHYLPASLAGEAKQLVQHLPIVSENYAVARHLLYNSYGNAYRTRHHLFRQLQDLPSVAYVKDPSQVLKFWNSVSAIFHQLRHIEPQFD</sequence>
<keyword evidence="2" id="KW-1185">Reference proteome</keyword>
<protein>
    <submittedName>
        <fullName evidence="1">Uncharacterized protein</fullName>
    </submittedName>
</protein>
<evidence type="ECO:0000313" key="1">
    <source>
        <dbReference type="EnsemblMetazoa" id="CJA08456.1"/>
    </source>
</evidence>
<reference evidence="1" key="2">
    <citation type="submission" date="2022-06" db="UniProtKB">
        <authorList>
            <consortium name="EnsemblMetazoa"/>
        </authorList>
    </citation>
    <scope>IDENTIFICATION</scope>
    <source>
        <strain evidence="1">DF5081</strain>
    </source>
</reference>
<dbReference type="Pfam" id="PF03564">
    <property type="entry name" value="DUF1759"/>
    <property type="match status" value="1"/>
</dbReference>
<dbReference type="PANTHER" id="PTHR22954:SF3">
    <property type="entry name" value="PROTEIN CBG08539"/>
    <property type="match status" value="1"/>
</dbReference>
<name>A0A8R1HTK1_CAEJA</name>
<dbReference type="PANTHER" id="PTHR22954">
    <property type="entry name" value="RETROVIRAL PROTEASE-RELATED"/>
    <property type="match status" value="1"/>
</dbReference>
<proteinExistence type="predicted"/>